<evidence type="ECO:0000256" key="5">
    <source>
        <dbReference type="SAM" id="Phobius"/>
    </source>
</evidence>
<evidence type="ECO:0000259" key="6">
    <source>
        <dbReference type="Pfam" id="PF06803"/>
    </source>
</evidence>
<evidence type="ECO:0000256" key="2">
    <source>
        <dbReference type="ARBA" id="ARBA00022692"/>
    </source>
</evidence>
<evidence type="ECO:0000313" key="7">
    <source>
        <dbReference type="EMBL" id="MFC5441594.1"/>
    </source>
</evidence>
<name>A0ABW0K033_9GAMM</name>
<keyword evidence="8" id="KW-1185">Reference proteome</keyword>
<dbReference type="Proteomes" id="UP001596018">
    <property type="component" value="Unassembled WGS sequence"/>
</dbReference>
<dbReference type="Pfam" id="PF06803">
    <property type="entry name" value="DUF1232"/>
    <property type="match status" value="1"/>
</dbReference>
<organism evidence="7 8">
    <name type="scientific">Rhodanobacter ginsenosidimutans</name>
    <dbReference type="NCBI Taxonomy" id="490571"/>
    <lineage>
        <taxon>Bacteria</taxon>
        <taxon>Pseudomonadati</taxon>
        <taxon>Pseudomonadota</taxon>
        <taxon>Gammaproteobacteria</taxon>
        <taxon>Lysobacterales</taxon>
        <taxon>Rhodanobacteraceae</taxon>
        <taxon>Rhodanobacter</taxon>
    </lineage>
</organism>
<evidence type="ECO:0000256" key="1">
    <source>
        <dbReference type="ARBA" id="ARBA00004127"/>
    </source>
</evidence>
<reference evidence="8" key="1">
    <citation type="journal article" date="2019" name="Int. J. Syst. Evol. Microbiol.">
        <title>The Global Catalogue of Microorganisms (GCM) 10K type strain sequencing project: providing services to taxonomists for standard genome sequencing and annotation.</title>
        <authorList>
            <consortium name="The Broad Institute Genomics Platform"/>
            <consortium name="The Broad Institute Genome Sequencing Center for Infectious Disease"/>
            <person name="Wu L."/>
            <person name="Ma J."/>
        </authorList>
    </citation>
    <scope>NUCLEOTIDE SEQUENCE [LARGE SCALE GENOMIC DNA]</scope>
    <source>
        <strain evidence="8">KACC 12822</strain>
    </source>
</reference>
<keyword evidence="2 5" id="KW-0812">Transmembrane</keyword>
<keyword evidence="3 5" id="KW-1133">Transmembrane helix</keyword>
<proteinExistence type="predicted"/>
<gene>
    <name evidence="7" type="ORF">ACFPK0_16395</name>
</gene>
<evidence type="ECO:0000256" key="3">
    <source>
        <dbReference type="ARBA" id="ARBA00022989"/>
    </source>
</evidence>
<dbReference type="InterPro" id="IPR010652">
    <property type="entry name" value="DUF1232"/>
</dbReference>
<feature type="domain" description="DUF1232" evidence="6">
    <location>
        <begin position="31"/>
        <end position="66"/>
    </location>
</feature>
<sequence length="124" mass="13793">MPIRQWAKRLKHQTTVVYYAARDPRTPWFVRLLALAVAAYALSPIDLIPDFIPVLGYLDDLIIVPLGLALVLRLIPADVMAAASERALAAATRPTSRVMAVFIVTLWVLALGGVGWWAFRKMHT</sequence>
<protein>
    <submittedName>
        <fullName evidence="7">YkvA family protein</fullName>
    </submittedName>
</protein>
<comment type="caution">
    <text evidence="7">The sequence shown here is derived from an EMBL/GenBank/DDBJ whole genome shotgun (WGS) entry which is preliminary data.</text>
</comment>
<evidence type="ECO:0000313" key="8">
    <source>
        <dbReference type="Proteomes" id="UP001596018"/>
    </source>
</evidence>
<feature type="transmembrane region" description="Helical" evidence="5">
    <location>
        <begin position="96"/>
        <end position="119"/>
    </location>
</feature>
<comment type="subcellular location">
    <subcellularLocation>
        <location evidence="1">Endomembrane system</location>
        <topology evidence="1">Multi-pass membrane protein</topology>
    </subcellularLocation>
</comment>
<dbReference type="EMBL" id="JBHSMM010000007">
    <property type="protein sequence ID" value="MFC5441594.1"/>
    <property type="molecule type" value="Genomic_DNA"/>
</dbReference>
<evidence type="ECO:0000256" key="4">
    <source>
        <dbReference type="ARBA" id="ARBA00023136"/>
    </source>
</evidence>
<accession>A0ABW0K033</accession>
<feature type="transmembrane region" description="Helical" evidence="5">
    <location>
        <begin position="54"/>
        <end position="75"/>
    </location>
</feature>
<feature type="transmembrane region" description="Helical" evidence="5">
    <location>
        <begin position="28"/>
        <end position="48"/>
    </location>
</feature>
<keyword evidence="4 5" id="KW-0472">Membrane</keyword>
<dbReference type="RefSeq" id="WP_377342373.1">
    <property type="nucleotide sequence ID" value="NZ_JALBWS010000007.1"/>
</dbReference>